<dbReference type="PANTHER" id="PTHR48063:SF101">
    <property type="entry name" value="LRR RECEPTOR-LIKE SERINE_THREONINE-PROTEIN KINASE FLS2"/>
    <property type="match status" value="1"/>
</dbReference>
<dbReference type="FunFam" id="3.80.10.10:FF:000213">
    <property type="entry name" value="Tyrosine-sulfated glycopeptide receptor 1"/>
    <property type="match status" value="1"/>
</dbReference>
<accession>A0A7N2LVD3</accession>
<dbReference type="InParanoid" id="A0A7N2LVD3"/>
<dbReference type="Pfam" id="PF00560">
    <property type="entry name" value="LRR_1"/>
    <property type="match status" value="6"/>
</dbReference>
<keyword evidence="8 12" id="KW-1133">Transmembrane helix</keyword>
<evidence type="ECO:0000256" key="9">
    <source>
        <dbReference type="ARBA" id="ARBA00023136"/>
    </source>
</evidence>
<dbReference type="GeneID" id="115991385"/>
<evidence type="ECO:0000259" key="14">
    <source>
        <dbReference type="Pfam" id="PF08263"/>
    </source>
</evidence>
<keyword evidence="16" id="KW-1185">Reference proteome</keyword>
<dbReference type="RefSeq" id="XP_030970944.1">
    <property type="nucleotide sequence ID" value="XM_031115084.1"/>
</dbReference>
<dbReference type="InterPro" id="IPR032675">
    <property type="entry name" value="LRR_dom_sf"/>
</dbReference>
<keyword evidence="9 12" id="KW-0472">Membrane</keyword>
<evidence type="ECO:0000256" key="8">
    <source>
        <dbReference type="ARBA" id="ARBA00022989"/>
    </source>
</evidence>
<dbReference type="EMBL" id="LRBV02000005">
    <property type="status" value="NOT_ANNOTATED_CDS"/>
    <property type="molecule type" value="Genomic_DNA"/>
</dbReference>
<keyword evidence="5 12" id="KW-0812">Transmembrane</keyword>
<evidence type="ECO:0000313" key="16">
    <source>
        <dbReference type="Proteomes" id="UP000594261"/>
    </source>
</evidence>
<keyword evidence="4" id="KW-0433">Leucine-rich repeat</keyword>
<reference evidence="15 16" key="1">
    <citation type="journal article" date="2016" name="G3 (Bethesda)">
        <title>First Draft Assembly and Annotation of the Genome of a California Endemic Oak Quercus lobata Nee (Fagaceae).</title>
        <authorList>
            <person name="Sork V.L."/>
            <person name="Fitz-Gibbon S.T."/>
            <person name="Puiu D."/>
            <person name="Crepeau M."/>
            <person name="Gugger P.F."/>
            <person name="Sherman R."/>
            <person name="Stevens K."/>
            <person name="Langley C.H."/>
            <person name="Pellegrini M."/>
            <person name="Salzberg S.L."/>
        </authorList>
    </citation>
    <scope>NUCLEOTIDE SEQUENCE [LARGE SCALE GENOMIC DNA]</scope>
    <source>
        <strain evidence="15 16">cv. SW786</strain>
    </source>
</reference>
<feature type="transmembrane region" description="Helical" evidence="12">
    <location>
        <begin position="618"/>
        <end position="641"/>
    </location>
</feature>
<dbReference type="Gene3D" id="3.30.1490.310">
    <property type="match status" value="1"/>
</dbReference>
<evidence type="ECO:0000256" key="10">
    <source>
        <dbReference type="ARBA" id="ARBA00023170"/>
    </source>
</evidence>
<dbReference type="InterPro" id="IPR001611">
    <property type="entry name" value="Leu-rich_rpt"/>
</dbReference>
<proteinExistence type="inferred from homology"/>
<dbReference type="Pfam" id="PF13855">
    <property type="entry name" value="LRR_8"/>
    <property type="match status" value="2"/>
</dbReference>
<keyword evidence="10" id="KW-0675">Receptor</keyword>
<dbReference type="Pfam" id="PF08263">
    <property type="entry name" value="LRRNT_2"/>
    <property type="match status" value="1"/>
</dbReference>
<dbReference type="GO" id="GO:0005886">
    <property type="term" value="C:plasma membrane"/>
    <property type="evidence" value="ECO:0007669"/>
    <property type="project" value="UniProtKB-SubCell"/>
</dbReference>
<evidence type="ECO:0000256" key="4">
    <source>
        <dbReference type="ARBA" id="ARBA00022614"/>
    </source>
</evidence>
<dbReference type="Gramene" id="QL05p086746:mrna">
    <property type="protein sequence ID" value="QL05p086746:mrna"/>
    <property type="gene ID" value="QL05p086746"/>
</dbReference>
<dbReference type="PRINTS" id="PR00019">
    <property type="entry name" value="LEURICHRPT"/>
</dbReference>
<dbReference type="InterPro" id="IPR003591">
    <property type="entry name" value="Leu-rich_rpt_typical-subtyp"/>
</dbReference>
<dbReference type="SMART" id="SM00365">
    <property type="entry name" value="LRR_SD22"/>
    <property type="match status" value="7"/>
</dbReference>
<evidence type="ECO:0000256" key="12">
    <source>
        <dbReference type="SAM" id="Phobius"/>
    </source>
</evidence>
<sequence length="677" mass="75675">MGGSSLQFLLTLILLLLCMKPTIANFLGLVDTHLGCKEHERQALLKIKQDLIDDYGLLSSWSSDQDCCTWSGVKCSNQTSHVIMLNLNASSFPSLPLRGKLNPSLIELKYLTYLDVSNNDFNCSQIPVFIASLSNLIHLDLSNANFGRNIPFQLGNLSNLQYLDLSWNYFNKPENIEWLPQLSSLKFLEMGTVNLSKVNNWLHVVNKLPYLTSLFLYSCDLPNIFSVPLVNSSTCLDVLDLSYNNLTSSSSVLEWMFNSNTSVVELNLNNNQFQGLIPDAFSRINSLAHLYLDSNEFEGEIPKVFGGMCNWKTLSLSGNYLNGQLLDFIHNLARCANHSIEFLYLDHNQIMGSLPDLTTLPSLRELWLYKNRLNGTIPESKGKQSNLETLYLGDNSLKGVISEVHFSKLTKLKYLYLSNTLLVFNINSNWVPPFQLEGIGLGFLPTRSSSYDDHAIWMYKGREYEYKSILGLLKSIDLSSNKLTGAIPSEIVELNGLISLNLSRNLLIGKIPSEIGLLRSLEALDLSKNQLCGVIPSSISLINSLSSLNLSNNNLSGKIPTGSQLNTFNAIAYEGNPNLCGFPLPKKCSGEDTTQNPVVNTGSGHAIIQEEEDGFVTLGFYVSVTLGFVVSFWGVVGTMVLNWSWRFSYFKFLNNFKDKLYVIGAVIMVRLQRQLQT</sequence>
<dbReference type="InterPro" id="IPR046956">
    <property type="entry name" value="RLP23-like"/>
</dbReference>
<evidence type="ECO:0000256" key="5">
    <source>
        <dbReference type="ARBA" id="ARBA00022692"/>
    </source>
</evidence>
<keyword evidence="11" id="KW-0325">Glycoprotein</keyword>
<evidence type="ECO:0000256" key="6">
    <source>
        <dbReference type="ARBA" id="ARBA00022729"/>
    </source>
</evidence>
<keyword evidence="3" id="KW-1003">Cell membrane</keyword>
<evidence type="ECO:0000256" key="7">
    <source>
        <dbReference type="ARBA" id="ARBA00022737"/>
    </source>
</evidence>
<dbReference type="KEGG" id="qlo:115991385"/>
<keyword evidence="7" id="KW-0677">Repeat</keyword>
<dbReference type="EnsemblPlants" id="QL05p086746:mrna">
    <property type="protein sequence ID" value="QL05p086746:mrna"/>
    <property type="gene ID" value="QL05p086746"/>
</dbReference>
<dbReference type="SMART" id="SM00369">
    <property type="entry name" value="LRR_TYP"/>
    <property type="match status" value="6"/>
</dbReference>
<dbReference type="PANTHER" id="PTHR48063">
    <property type="entry name" value="LRR RECEPTOR-LIKE KINASE"/>
    <property type="match status" value="1"/>
</dbReference>
<comment type="subcellular location">
    <subcellularLocation>
        <location evidence="1">Cell membrane</location>
        <topology evidence="1">Single-pass type I membrane protein</topology>
    </subcellularLocation>
</comment>
<evidence type="ECO:0000256" key="3">
    <source>
        <dbReference type="ARBA" id="ARBA00022475"/>
    </source>
</evidence>
<dbReference type="Proteomes" id="UP000594261">
    <property type="component" value="Chromosome 5"/>
</dbReference>
<dbReference type="InterPro" id="IPR013210">
    <property type="entry name" value="LRR_N_plant-typ"/>
</dbReference>
<dbReference type="OrthoDB" id="1166468at2759"/>
<dbReference type="Gene3D" id="3.80.10.10">
    <property type="entry name" value="Ribonuclease Inhibitor"/>
    <property type="match status" value="4"/>
</dbReference>
<evidence type="ECO:0000313" key="15">
    <source>
        <dbReference type="EnsemblPlants" id="QL05p086746:mrna"/>
    </source>
</evidence>
<reference evidence="15" key="2">
    <citation type="submission" date="2021-01" db="UniProtKB">
        <authorList>
            <consortium name="EnsemblPlants"/>
        </authorList>
    </citation>
    <scope>IDENTIFICATION</scope>
</reference>
<evidence type="ECO:0000256" key="13">
    <source>
        <dbReference type="SAM" id="SignalP"/>
    </source>
</evidence>
<feature type="signal peptide" evidence="13">
    <location>
        <begin position="1"/>
        <end position="24"/>
    </location>
</feature>
<dbReference type="SUPFAM" id="SSF52058">
    <property type="entry name" value="L domain-like"/>
    <property type="match status" value="2"/>
</dbReference>
<feature type="chain" id="PRO_5029632642" description="Leucine-rich repeat-containing N-terminal plant-type domain-containing protein" evidence="13">
    <location>
        <begin position="25"/>
        <end position="677"/>
    </location>
</feature>
<keyword evidence="6 13" id="KW-0732">Signal</keyword>
<dbReference type="AlphaFoldDB" id="A0A7N2LVD3"/>
<evidence type="ECO:0000256" key="11">
    <source>
        <dbReference type="ARBA" id="ARBA00023180"/>
    </source>
</evidence>
<name>A0A7N2LVD3_QUELO</name>
<protein>
    <recommendedName>
        <fullName evidence="14">Leucine-rich repeat-containing N-terminal plant-type domain-containing protein</fullName>
    </recommendedName>
</protein>
<dbReference type="OMA" id="LTSTHYY"/>
<gene>
    <name evidence="15" type="primary">LOC115991385</name>
</gene>
<feature type="domain" description="Leucine-rich repeat-containing N-terminal plant-type" evidence="14">
    <location>
        <begin position="39"/>
        <end position="76"/>
    </location>
</feature>
<evidence type="ECO:0000256" key="2">
    <source>
        <dbReference type="ARBA" id="ARBA00009592"/>
    </source>
</evidence>
<organism evidence="15 16">
    <name type="scientific">Quercus lobata</name>
    <name type="common">Valley oak</name>
    <dbReference type="NCBI Taxonomy" id="97700"/>
    <lineage>
        <taxon>Eukaryota</taxon>
        <taxon>Viridiplantae</taxon>
        <taxon>Streptophyta</taxon>
        <taxon>Embryophyta</taxon>
        <taxon>Tracheophyta</taxon>
        <taxon>Spermatophyta</taxon>
        <taxon>Magnoliopsida</taxon>
        <taxon>eudicotyledons</taxon>
        <taxon>Gunneridae</taxon>
        <taxon>Pentapetalae</taxon>
        <taxon>rosids</taxon>
        <taxon>fabids</taxon>
        <taxon>Fagales</taxon>
        <taxon>Fagaceae</taxon>
        <taxon>Quercus</taxon>
    </lineage>
</organism>
<evidence type="ECO:0000256" key="1">
    <source>
        <dbReference type="ARBA" id="ARBA00004251"/>
    </source>
</evidence>
<dbReference type="PROSITE" id="PS51450">
    <property type="entry name" value="LRR"/>
    <property type="match status" value="3"/>
</dbReference>
<comment type="similarity">
    <text evidence="2">Belongs to the RLP family.</text>
</comment>